<evidence type="ECO:0000313" key="2">
    <source>
        <dbReference type="Proteomes" id="UP000193240"/>
    </source>
</evidence>
<dbReference type="OMA" id="NISHKMI"/>
<proteinExistence type="predicted"/>
<dbReference type="EMBL" id="KZ107847">
    <property type="protein sequence ID" value="OSS48139.1"/>
    <property type="molecule type" value="Genomic_DNA"/>
</dbReference>
<organism evidence="1 2">
    <name type="scientific">Epicoccum nigrum</name>
    <name type="common">Soil fungus</name>
    <name type="synonym">Epicoccum purpurascens</name>
    <dbReference type="NCBI Taxonomy" id="105696"/>
    <lineage>
        <taxon>Eukaryota</taxon>
        <taxon>Fungi</taxon>
        <taxon>Dikarya</taxon>
        <taxon>Ascomycota</taxon>
        <taxon>Pezizomycotina</taxon>
        <taxon>Dothideomycetes</taxon>
        <taxon>Pleosporomycetidae</taxon>
        <taxon>Pleosporales</taxon>
        <taxon>Pleosporineae</taxon>
        <taxon>Didymellaceae</taxon>
        <taxon>Epicoccum</taxon>
    </lineage>
</organism>
<dbReference type="InParanoid" id="A0A1Y2LX35"/>
<sequence>MAPRIFDDELIDDSVNATPILGLKEPLSLKKRFLYRLGHLLGTNIEVLETDNVLVIYISPFSVPQNQHQAGAITDRNSSLRQFSADLQKTLSKLVRSEDDSQKATAAFDLWDTIMLHAYQHIDTSIKNAKEMFTTFNTKFGILVAQMLGLEDIDGCVSSRDTEVGNLVIRLHQLVHAYDSSMAQNNKLIEFSWAAIRANDNLARRLRQLLQFSFGTKLFTCIRQLGHPMRTLFTIVRAVKSTGSYQDVKVYSGIPPKPCVKTVNISHKMIGREQQEQQDPCHDVTTLPTSINTPTKPSPSDEDRVVDIASASPIYAQAVGVLVESVLRHKVVPAGSHAYYHFGFVTCQSKFDEDALCGYYRHFLGATQSPIVLVKMIKALQLGTLSGLLHNKSLQSLKNSYPSLHKFLTTKLEERPSVYRLVQFVHDKGNDNAPPVLKRDYGFRWCKQQHHVNFLKSVYKSILAQTDPMRLHDACRFGRLRELAIEILGSSNPEIDRLLVNDYPYSASGLDNNHGLERYLEPQFKPSKK</sequence>
<name>A0A1Y2LX35_EPING</name>
<dbReference type="Proteomes" id="UP000193240">
    <property type="component" value="Unassembled WGS sequence"/>
</dbReference>
<accession>A0A1Y2LX35</accession>
<keyword evidence="2" id="KW-1185">Reference proteome</keyword>
<gene>
    <name evidence="1" type="ORF">B5807_06641</name>
</gene>
<dbReference type="AlphaFoldDB" id="A0A1Y2LX35"/>
<protein>
    <submittedName>
        <fullName evidence="1">Uncharacterized protein</fullName>
    </submittedName>
</protein>
<reference evidence="1 2" key="1">
    <citation type="journal article" date="2017" name="Genome Announc.">
        <title>Genome sequence of the saprophytic ascomycete Epicoccum nigrum ICMP 19927 strain isolated from New Zealand.</title>
        <authorList>
            <person name="Fokin M."/>
            <person name="Fleetwood D."/>
            <person name="Weir B.S."/>
            <person name="Villas-Boas S.G."/>
        </authorList>
    </citation>
    <scope>NUCLEOTIDE SEQUENCE [LARGE SCALE GENOMIC DNA]</scope>
    <source>
        <strain evidence="1 2">ICMP 19927</strain>
    </source>
</reference>
<dbReference type="STRING" id="105696.A0A1Y2LX35"/>
<evidence type="ECO:0000313" key="1">
    <source>
        <dbReference type="EMBL" id="OSS48139.1"/>
    </source>
</evidence>